<keyword evidence="3" id="KW-0804">Transcription</keyword>
<dbReference type="PROSITE" id="PS50932">
    <property type="entry name" value="HTH_LACI_2"/>
    <property type="match status" value="1"/>
</dbReference>
<sequence length="330" mass="37503">MATIKDIANKVDVSIATVSRVLNYDETLSVSDDTKLKIFEAAESLSYKKRAQRKTKVKTFAIIHWYTEKEELEDLYYMSIRMGAEERCQQAGVQVVRYFQDNFQQMKKENVDGIIAIGKFSEAQREAFEQLATHVVYVDDYEQTKRKVDRVLVDFVQATRGVLDHFVAQGIEEIGYIGGQESHKDDATPIRDPREETFRAYLTEKGLLREEWMYRGRFAVEDGYDLMKRALEEHGDSLPSAFFVGNDSLAVGCLRALNEAGIAVPDRVQVIGVNDISVSKYVYPPLSTVKVHTGMMGEEAVDLLQERLDGRQVAKTLYLDTDLVVRGSSR</sequence>
<dbReference type="CDD" id="cd01392">
    <property type="entry name" value="HTH_LacI"/>
    <property type="match status" value="1"/>
</dbReference>
<dbReference type="GO" id="GO:0000976">
    <property type="term" value="F:transcription cis-regulatory region binding"/>
    <property type="evidence" value="ECO:0007669"/>
    <property type="project" value="TreeGrafter"/>
</dbReference>
<evidence type="ECO:0000313" key="5">
    <source>
        <dbReference type="EMBL" id="TGB03440.1"/>
    </source>
</evidence>
<organism evidence="5 6">
    <name type="scientific">Halobacillus salinus</name>
    <dbReference type="NCBI Taxonomy" id="192814"/>
    <lineage>
        <taxon>Bacteria</taxon>
        <taxon>Bacillati</taxon>
        <taxon>Bacillota</taxon>
        <taxon>Bacilli</taxon>
        <taxon>Bacillales</taxon>
        <taxon>Bacillaceae</taxon>
        <taxon>Halobacillus</taxon>
    </lineage>
</organism>
<evidence type="ECO:0000256" key="1">
    <source>
        <dbReference type="ARBA" id="ARBA00023015"/>
    </source>
</evidence>
<keyword evidence="6" id="KW-1185">Reference proteome</keyword>
<keyword evidence="2 5" id="KW-0238">DNA-binding</keyword>
<dbReference type="RefSeq" id="WP_135326173.1">
    <property type="nucleotide sequence ID" value="NZ_SRJC01000001.1"/>
</dbReference>
<dbReference type="PROSITE" id="PS00356">
    <property type="entry name" value="HTH_LACI_1"/>
    <property type="match status" value="1"/>
</dbReference>
<dbReference type="CDD" id="cd01544">
    <property type="entry name" value="PBP1_GalR"/>
    <property type="match status" value="1"/>
</dbReference>
<dbReference type="InterPro" id="IPR028082">
    <property type="entry name" value="Peripla_BP_I"/>
</dbReference>
<dbReference type="Gene3D" id="3.40.50.2300">
    <property type="match status" value="2"/>
</dbReference>
<evidence type="ECO:0000259" key="4">
    <source>
        <dbReference type="PROSITE" id="PS50932"/>
    </source>
</evidence>
<dbReference type="SUPFAM" id="SSF53822">
    <property type="entry name" value="Periplasmic binding protein-like I"/>
    <property type="match status" value="1"/>
</dbReference>
<name>A0A4Z0GZX6_9BACI</name>
<gene>
    <name evidence="5" type="ORF">E4663_00080</name>
</gene>
<dbReference type="EMBL" id="SRJC01000001">
    <property type="protein sequence ID" value="TGB03440.1"/>
    <property type="molecule type" value="Genomic_DNA"/>
</dbReference>
<dbReference type="AlphaFoldDB" id="A0A4Z0GZX6"/>
<comment type="caution">
    <text evidence="5">The sequence shown here is derived from an EMBL/GenBank/DDBJ whole genome shotgun (WGS) entry which is preliminary data.</text>
</comment>
<dbReference type="InterPro" id="IPR046335">
    <property type="entry name" value="LacI/GalR-like_sensor"/>
</dbReference>
<evidence type="ECO:0000313" key="6">
    <source>
        <dbReference type="Proteomes" id="UP000297982"/>
    </source>
</evidence>
<protein>
    <submittedName>
        <fullName evidence="5">LacI family DNA-binding transcriptional regulator</fullName>
    </submittedName>
</protein>
<dbReference type="SUPFAM" id="SSF47413">
    <property type="entry name" value="lambda repressor-like DNA-binding domains"/>
    <property type="match status" value="1"/>
</dbReference>
<keyword evidence="1" id="KW-0805">Transcription regulation</keyword>
<dbReference type="Pfam" id="PF13377">
    <property type="entry name" value="Peripla_BP_3"/>
    <property type="match status" value="1"/>
</dbReference>
<dbReference type="InterPro" id="IPR010982">
    <property type="entry name" value="Lambda_DNA-bd_dom_sf"/>
</dbReference>
<evidence type="ECO:0000256" key="3">
    <source>
        <dbReference type="ARBA" id="ARBA00023163"/>
    </source>
</evidence>
<evidence type="ECO:0000256" key="2">
    <source>
        <dbReference type="ARBA" id="ARBA00023125"/>
    </source>
</evidence>
<reference evidence="5 6" key="1">
    <citation type="journal article" date="2003" name="Int. J. Syst. Evol. Microbiol.">
        <title>Halobacillus salinus sp. nov., isolated from a salt lake on the coast of the East Sea in Korea.</title>
        <authorList>
            <person name="Yoon J.H."/>
            <person name="Kang K.H."/>
            <person name="Park Y.H."/>
        </authorList>
    </citation>
    <scope>NUCLEOTIDE SEQUENCE [LARGE SCALE GENOMIC DNA]</scope>
    <source>
        <strain evidence="5 6">HSL-3</strain>
    </source>
</reference>
<dbReference type="Gene3D" id="1.10.260.40">
    <property type="entry name" value="lambda repressor-like DNA-binding domains"/>
    <property type="match status" value="1"/>
</dbReference>
<dbReference type="Proteomes" id="UP000297982">
    <property type="component" value="Unassembled WGS sequence"/>
</dbReference>
<dbReference type="Pfam" id="PF00356">
    <property type="entry name" value="LacI"/>
    <property type="match status" value="1"/>
</dbReference>
<proteinExistence type="predicted"/>
<dbReference type="InterPro" id="IPR000843">
    <property type="entry name" value="HTH_LacI"/>
</dbReference>
<feature type="domain" description="HTH lacI-type" evidence="4">
    <location>
        <begin position="2"/>
        <end position="58"/>
    </location>
</feature>
<dbReference type="GO" id="GO:0003700">
    <property type="term" value="F:DNA-binding transcription factor activity"/>
    <property type="evidence" value="ECO:0007669"/>
    <property type="project" value="TreeGrafter"/>
</dbReference>
<accession>A0A4Z0GZX6</accession>
<dbReference type="STRING" id="192814.GCA_900166575_00312"/>
<dbReference type="PANTHER" id="PTHR30146">
    <property type="entry name" value="LACI-RELATED TRANSCRIPTIONAL REPRESSOR"/>
    <property type="match status" value="1"/>
</dbReference>
<dbReference type="SMART" id="SM00354">
    <property type="entry name" value="HTH_LACI"/>
    <property type="match status" value="1"/>
</dbReference>
<dbReference type="PANTHER" id="PTHR30146:SF149">
    <property type="entry name" value="HTH-TYPE TRANSCRIPTIONAL REGULATOR EBGR"/>
    <property type="match status" value="1"/>
</dbReference>